<dbReference type="Pfam" id="PF03966">
    <property type="entry name" value="Trm112p"/>
    <property type="match status" value="1"/>
</dbReference>
<evidence type="ECO:0000256" key="2">
    <source>
        <dbReference type="ARBA" id="ARBA00040939"/>
    </source>
</evidence>
<dbReference type="EnsemblProtists" id="EKX48017">
    <property type="protein sequence ID" value="EKX48017"/>
    <property type="gene ID" value="GUITHDRAFT_39630"/>
</dbReference>
<reference evidence="3 5" key="1">
    <citation type="journal article" date="2012" name="Nature">
        <title>Algal genomes reveal evolutionary mosaicism and the fate of nucleomorphs.</title>
        <authorList>
            <consortium name="DOE Joint Genome Institute"/>
            <person name="Curtis B.A."/>
            <person name="Tanifuji G."/>
            <person name="Burki F."/>
            <person name="Gruber A."/>
            <person name="Irimia M."/>
            <person name="Maruyama S."/>
            <person name="Arias M.C."/>
            <person name="Ball S.G."/>
            <person name="Gile G.H."/>
            <person name="Hirakawa Y."/>
            <person name="Hopkins J.F."/>
            <person name="Kuo A."/>
            <person name="Rensing S.A."/>
            <person name="Schmutz J."/>
            <person name="Symeonidi A."/>
            <person name="Elias M."/>
            <person name="Eveleigh R.J."/>
            <person name="Herman E.K."/>
            <person name="Klute M.J."/>
            <person name="Nakayama T."/>
            <person name="Obornik M."/>
            <person name="Reyes-Prieto A."/>
            <person name="Armbrust E.V."/>
            <person name="Aves S.J."/>
            <person name="Beiko R.G."/>
            <person name="Coutinho P."/>
            <person name="Dacks J.B."/>
            <person name="Durnford D.G."/>
            <person name="Fast N.M."/>
            <person name="Green B.R."/>
            <person name="Grisdale C.J."/>
            <person name="Hempel F."/>
            <person name="Henrissat B."/>
            <person name="Hoppner M.P."/>
            <person name="Ishida K."/>
            <person name="Kim E."/>
            <person name="Koreny L."/>
            <person name="Kroth P.G."/>
            <person name="Liu Y."/>
            <person name="Malik S.B."/>
            <person name="Maier U.G."/>
            <person name="McRose D."/>
            <person name="Mock T."/>
            <person name="Neilson J.A."/>
            <person name="Onodera N.T."/>
            <person name="Poole A.M."/>
            <person name="Pritham E.J."/>
            <person name="Richards T.A."/>
            <person name="Rocap G."/>
            <person name="Roy S.W."/>
            <person name="Sarai C."/>
            <person name="Schaack S."/>
            <person name="Shirato S."/>
            <person name="Slamovits C.H."/>
            <person name="Spencer D.F."/>
            <person name="Suzuki S."/>
            <person name="Worden A.Z."/>
            <person name="Zauner S."/>
            <person name="Barry K."/>
            <person name="Bell C."/>
            <person name="Bharti A.K."/>
            <person name="Crow J.A."/>
            <person name="Grimwood J."/>
            <person name="Kramer R."/>
            <person name="Lindquist E."/>
            <person name="Lucas S."/>
            <person name="Salamov A."/>
            <person name="McFadden G.I."/>
            <person name="Lane C.E."/>
            <person name="Keeling P.J."/>
            <person name="Gray M.W."/>
            <person name="Grigoriev I.V."/>
            <person name="Archibald J.M."/>
        </authorList>
    </citation>
    <scope>NUCLEOTIDE SEQUENCE</scope>
    <source>
        <strain evidence="3 5">CCMP2712</strain>
    </source>
</reference>
<sequence>LLQVLACPLTKSKLTYNEETNELISEEAGVAYPIVNGIPNMIPHDARIIDQ</sequence>
<name>L1JI65_GUITC</name>
<reference evidence="5" key="2">
    <citation type="submission" date="2012-11" db="EMBL/GenBank/DDBJ databases">
        <authorList>
            <person name="Kuo A."/>
            <person name="Curtis B.A."/>
            <person name="Tanifuji G."/>
            <person name="Burki F."/>
            <person name="Gruber A."/>
            <person name="Irimia M."/>
            <person name="Maruyama S."/>
            <person name="Arias M.C."/>
            <person name="Ball S.G."/>
            <person name="Gile G.H."/>
            <person name="Hirakawa Y."/>
            <person name="Hopkins J.F."/>
            <person name="Rensing S.A."/>
            <person name="Schmutz J."/>
            <person name="Symeonidi A."/>
            <person name="Elias M."/>
            <person name="Eveleigh R.J."/>
            <person name="Herman E.K."/>
            <person name="Klute M.J."/>
            <person name="Nakayama T."/>
            <person name="Obornik M."/>
            <person name="Reyes-Prieto A."/>
            <person name="Armbrust E.V."/>
            <person name="Aves S.J."/>
            <person name="Beiko R.G."/>
            <person name="Coutinho P."/>
            <person name="Dacks J.B."/>
            <person name="Durnford D.G."/>
            <person name="Fast N.M."/>
            <person name="Green B.R."/>
            <person name="Grisdale C."/>
            <person name="Hempe F."/>
            <person name="Henrissat B."/>
            <person name="Hoppner M.P."/>
            <person name="Ishida K.-I."/>
            <person name="Kim E."/>
            <person name="Koreny L."/>
            <person name="Kroth P.G."/>
            <person name="Liu Y."/>
            <person name="Malik S.-B."/>
            <person name="Maier U.G."/>
            <person name="McRose D."/>
            <person name="Mock T."/>
            <person name="Neilson J.A."/>
            <person name="Onodera N.T."/>
            <person name="Poole A.M."/>
            <person name="Pritham E.J."/>
            <person name="Richards T.A."/>
            <person name="Rocap G."/>
            <person name="Roy S.W."/>
            <person name="Sarai C."/>
            <person name="Schaack S."/>
            <person name="Shirato S."/>
            <person name="Slamovits C.H."/>
            <person name="Spencer D.F."/>
            <person name="Suzuki S."/>
            <person name="Worden A.Z."/>
            <person name="Zauner S."/>
            <person name="Barry K."/>
            <person name="Bell C."/>
            <person name="Bharti A.K."/>
            <person name="Crow J.A."/>
            <person name="Grimwood J."/>
            <person name="Kramer R."/>
            <person name="Lindquist E."/>
            <person name="Lucas S."/>
            <person name="Salamov A."/>
            <person name="McFadden G.I."/>
            <person name="Lane C.E."/>
            <person name="Keeling P.J."/>
            <person name="Gray M.W."/>
            <person name="Grigoriev I.V."/>
            <person name="Archibald J.M."/>
        </authorList>
    </citation>
    <scope>NUCLEOTIDE SEQUENCE</scope>
    <source>
        <strain evidence="5">CCMP2712</strain>
    </source>
</reference>
<dbReference type="InterPro" id="IPR005651">
    <property type="entry name" value="Trm112-like"/>
</dbReference>
<dbReference type="Gene3D" id="2.20.25.10">
    <property type="match status" value="1"/>
</dbReference>
<evidence type="ECO:0000313" key="3">
    <source>
        <dbReference type="EMBL" id="EKX48017.1"/>
    </source>
</evidence>
<accession>L1JI65</accession>
<evidence type="ECO:0000313" key="4">
    <source>
        <dbReference type="EnsemblProtists" id="EKX48017"/>
    </source>
</evidence>
<dbReference type="STRING" id="905079.L1JI65"/>
<evidence type="ECO:0000256" key="1">
    <source>
        <dbReference type="ARBA" id="ARBA00038479"/>
    </source>
</evidence>
<dbReference type="KEGG" id="gtt:GUITHDRAFT_39630"/>
<dbReference type="PANTHER" id="PTHR33505">
    <property type="entry name" value="ZGC:162634"/>
    <property type="match status" value="1"/>
</dbReference>
<evidence type="ECO:0000313" key="5">
    <source>
        <dbReference type="Proteomes" id="UP000011087"/>
    </source>
</evidence>
<dbReference type="Proteomes" id="UP000011087">
    <property type="component" value="Unassembled WGS sequence"/>
</dbReference>
<dbReference type="EMBL" id="JH992987">
    <property type="protein sequence ID" value="EKX48017.1"/>
    <property type="molecule type" value="Genomic_DNA"/>
</dbReference>
<organism evidence="3">
    <name type="scientific">Guillardia theta (strain CCMP2712)</name>
    <name type="common">Cryptophyte</name>
    <dbReference type="NCBI Taxonomy" id="905079"/>
    <lineage>
        <taxon>Eukaryota</taxon>
        <taxon>Cryptophyceae</taxon>
        <taxon>Pyrenomonadales</taxon>
        <taxon>Geminigeraceae</taxon>
        <taxon>Guillardia</taxon>
    </lineage>
</organism>
<protein>
    <recommendedName>
        <fullName evidence="2">Protein preY, mitochondrial</fullName>
    </recommendedName>
</protein>
<dbReference type="OrthoDB" id="1884515at2759"/>
<gene>
    <name evidence="3" type="ORF">GUITHDRAFT_39630</name>
</gene>
<feature type="non-terminal residue" evidence="3">
    <location>
        <position position="51"/>
    </location>
</feature>
<proteinExistence type="inferred from homology"/>
<dbReference type="HOGENOM" id="CLU_155659_2_2_1"/>
<keyword evidence="5" id="KW-1185">Reference proteome</keyword>
<reference evidence="4" key="3">
    <citation type="submission" date="2015-06" db="UniProtKB">
        <authorList>
            <consortium name="EnsemblProtists"/>
        </authorList>
    </citation>
    <scope>IDENTIFICATION</scope>
</reference>
<dbReference type="RefSeq" id="XP_005834997.1">
    <property type="nucleotide sequence ID" value="XM_005834940.1"/>
</dbReference>
<dbReference type="GeneID" id="17304669"/>
<comment type="similarity">
    <text evidence="1">Belongs to the PREY family.</text>
</comment>
<dbReference type="OMA" id="MITDPKM"/>
<dbReference type="PaxDb" id="55529-EKX48017"/>
<feature type="non-terminal residue" evidence="3">
    <location>
        <position position="1"/>
    </location>
</feature>
<dbReference type="AlphaFoldDB" id="L1JI65"/>
<dbReference type="PANTHER" id="PTHR33505:SF4">
    <property type="entry name" value="PROTEIN PREY, MITOCHONDRIAL"/>
    <property type="match status" value="1"/>
</dbReference>
<dbReference type="SUPFAM" id="SSF158997">
    <property type="entry name" value="Trm112p-like"/>
    <property type="match status" value="1"/>
</dbReference>